<dbReference type="OrthoDB" id="2872084at2"/>
<protein>
    <recommendedName>
        <fullName evidence="3">ABM domain-containing protein</fullName>
    </recommendedName>
</protein>
<evidence type="ECO:0000313" key="1">
    <source>
        <dbReference type="EMBL" id="OAS21548.1"/>
    </source>
</evidence>
<organism evidence="1 2">
    <name type="scientific">Paenibacillus oryzisoli</name>
    <dbReference type="NCBI Taxonomy" id="1850517"/>
    <lineage>
        <taxon>Bacteria</taxon>
        <taxon>Bacillati</taxon>
        <taxon>Bacillota</taxon>
        <taxon>Bacilli</taxon>
        <taxon>Bacillales</taxon>
        <taxon>Paenibacillaceae</taxon>
        <taxon>Paenibacillus</taxon>
    </lineage>
</organism>
<proteinExistence type="predicted"/>
<dbReference type="AlphaFoldDB" id="A0A198AKU5"/>
<keyword evidence="2" id="KW-1185">Reference proteome</keyword>
<accession>A0A198AKU5</accession>
<name>A0A198AKU5_9BACL</name>
<dbReference type="EMBL" id="LYPB01000048">
    <property type="protein sequence ID" value="OAS21548.1"/>
    <property type="molecule type" value="Genomic_DNA"/>
</dbReference>
<comment type="caution">
    <text evidence="1">The sequence shown here is derived from an EMBL/GenBank/DDBJ whole genome shotgun (WGS) entry which is preliminary data.</text>
</comment>
<sequence length="158" mass="17777">MYARLSMFRLRPHAPLSFAEQWAEKTNLVHQSLKGFKGITFLGENITNEFGYISYWETKEDALAAGDIIEVKVYSTLSRTYIESPPIIAIYGVYNLPAGNGELIFTGKFNWSELSGKNSSHQVCFFRAVTGGTPRIHGKFACLVVCCMQKISRLELLI</sequence>
<dbReference type="Proteomes" id="UP000078454">
    <property type="component" value="Unassembled WGS sequence"/>
</dbReference>
<evidence type="ECO:0000313" key="2">
    <source>
        <dbReference type="Proteomes" id="UP000078454"/>
    </source>
</evidence>
<reference evidence="1 2" key="1">
    <citation type="submission" date="2016-05" db="EMBL/GenBank/DDBJ databases">
        <title>Paenibacillus sp. 1ZS3-15 nov., isolated from the rhizosphere soil.</title>
        <authorList>
            <person name="Zhang X.X."/>
            <person name="Zhang J."/>
        </authorList>
    </citation>
    <scope>NUCLEOTIDE SEQUENCE [LARGE SCALE GENOMIC DNA]</scope>
    <source>
        <strain evidence="1 2">1ZS3-15</strain>
    </source>
</reference>
<dbReference type="RefSeq" id="WP_068662409.1">
    <property type="nucleotide sequence ID" value="NZ_LYPB01000048.1"/>
</dbReference>
<evidence type="ECO:0008006" key="3">
    <source>
        <dbReference type="Google" id="ProtNLM"/>
    </source>
</evidence>
<gene>
    <name evidence="1" type="ORF">A8708_16575</name>
</gene>